<dbReference type="CDD" id="cd00082">
    <property type="entry name" value="HisKA"/>
    <property type="match status" value="1"/>
</dbReference>
<dbReference type="SUPFAM" id="SSF47384">
    <property type="entry name" value="Homodimeric domain of signal transducing histidine kinase"/>
    <property type="match status" value="1"/>
</dbReference>
<dbReference type="InterPro" id="IPR003661">
    <property type="entry name" value="HisK_dim/P_dom"/>
</dbReference>
<evidence type="ECO:0000313" key="14">
    <source>
        <dbReference type="Proteomes" id="UP000197003"/>
    </source>
</evidence>
<dbReference type="InterPro" id="IPR005467">
    <property type="entry name" value="His_kinase_dom"/>
</dbReference>
<keyword evidence="5" id="KW-0547">Nucleotide-binding</keyword>
<dbReference type="OrthoDB" id="5288116at2"/>
<proteinExistence type="predicted"/>
<dbReference type="PANTHER" id="PTHR45339">
    <property type="entry name" value="HYBRID SIGNAL TRANSDUCTION HISTIDINE KINASE J"/>
    <property type="match status" value="1"/>
</dbReference>
<comment type="subunit">
    <text evidence="9">At low DSF concentrations, interacts with RpfF.</text>
</comment>
<dbReference type="Pfam" id="PF02518">
    <property type="entry name" value="HATPase_c"/>
    <property type="match status" value="1"/>
</dbReference>
<dbReference type="FunFam" id="1.10.287.130:FF:000002">
    <property type="entry name" value="Two-component osmosensing histidine kinase"/>
    <property type="match status" value="1"/>
</dbReference>
<keyword evidence="8" id="KW-0902">Two-component regulatory system</keyword>
<evidence type="ECO:0000256" key="1">
    <source>
        <dbReference type="ARBA" id="ARBA00000085"/>
    </source>
</evidence>
<evidence type="ECO:0000256" key="4">
    <source>
        <dbReference type="ARBA" id="ARBA00022679"/>
    </source>
</evidence>
<evidence type="ECO:0000256" key="5">
    <source>
        <dbReference type="ARBA" id="ARBA00022741"/>
    </source>
</evidence>
<dbReference type="PRINTS" id="PR00344">
    <property type="entry name" value="BCTRLSENSOR"/>
</dbReference>
<dbReference type="SUPFAM" id="SSF55874">
    <property type="entry name" value="ATPase domain of HSP90 chaperone/DNA topoisomerase II/histidine kinase"/>
    <property type="match status" value="1"/>
</dbReference>
<evidence type="ECO:0000256" key="8">
    <source>
        <dbReference type="ARBA" id="ARBA00023012"/>
    </source>
</evidence>
<feature type="domain" description="Histidine kinase" evidence="12">
    <location>
        <begin position="226"/>
        <end position="444"/>
    </location>
</feature>
<dbReference type="InterPro" id="IPR036097">
    <property type="entry name" value="HisK_dim/P_sf"/>
</dbReference>
<keyword evidence="11" id="KW-1133">Transmembrane helix</keyword>
<keyword evidence="4" id="KW-0808">Transferase</keyword>
<evidence type="ECO:0000259" key="12">
    <source>
        <dbReference type="PROSITE" id="PS50109"/>
    </source>
</evidence>
<dbReference type="EC" id="2.7.13.3" evidence="2"/>
<keyword evidence="7" id="KW-0067">ATP-binding</keyword>
<dbReference type="Pfam" id="PF00512">
    <property type="entry name" value="HisKA"/>
    <property type="match status" value="1"/>
</dbReference>
<dbReference type="AlphaFoldDB" id="A0A1Z3N490"/>
<feature type="transmembrane region" description="Helical" evidence="11">
    <location>
        <begin position="67"/>
        <end position="87"/>
    </location>
</feature>
<feature type="transmembrane region" description="Helical" evidence="11">
    <location>
        <begin position="96"/>
        <end position="116"/>
    </location>
</feature>
<dbReference type="SMART" id="SM00388">
    <property type="entry name" value="HisKA"/>
    <property type="match status" value="1"/>
</dbReference>
<reference evidence="13 14" key="1">
    <citation type="submission" date="2017-04" db="EMBL/GenBank/DDBJ databases">
        <title>Whole genome sequence of Bdellovibrio bacteriovorus strain SSB218315.</title>
        <authorList>
            <person name="Oyedara O."/>
            <person name="Rodriguez-Perez M.A."/>
        </authorList>
    </citation>
    <scope>NUCLEOTIDE SEQUENCE [LARGE SCALE GENOMIC DNA]</scope>
    <source>
        <strain evidence="13 14">SSB218315</strain>
    </source>
</reference>
<keyword evidence="11" id="KW-0812">Transmembrane</keyword>
<name>A0A1Z3N490_BDEBC</name>
<dbReference type="FunFam" id="3.30.565.10:FF:000010">
    <property type="entry name" value="Sensor histidine kinase RcsC"/>
    <property type="match status" value="1"/>
</dbReference>
<dbReference type="InterPro" id="IPR003594">
    <property type="entry name" value="HATPase_dom"/>
</dbReference>
<dbReference type="GO" id="GO:0000155">
    <property type="term" value="F:phosphorelay sensor kinase activity"/>
    <property type="evidence" value="ECO:0007669"/>
    <property type="project" value="InterPro"/>
</dbReference>
<dbReference type="InterPro" id="IPR036890">
    <property type="entry name" value="HATPase_C_sf"/>
</dbReference>
<dbReference type="PANTHER" id="PTHR45339:SF1">
    <property type="entry name" value="HYBRID SIGNAL TRANSDUCTION HISTIDINE KINASE J"/>
    <property type="match status" value="1"/>
</dbReference>
<protein>
    <recommendedName>
        <fullName evidence="10">Sensory/regulatory protein RpfC</fullName>
        <ecNumber evidence="2">2.7.13.3</ecNumber>
    </recommendedName>
</protein>
<organism evidence="13 14">
    <name type="scientific">Bdellovibrio bacteriovorus</name>
    <dbReference type="NCBI Taxonomy" id="959"/>
    <lineage>
        <taxon>Bacteria</taxon>
        <taxon>Pseudomonadati</taxon>
        <taxon>Bdellovibrionota</taxon>
        <taxon>Bdellovibrionia</taxon>
        <taxon>Bdellovibrionales</taxon>
        <taxon>Pseudobdellovibrionaceae</taxon>
        <taxon>Bdellovibrio</taxon>
    </lineage>
</organism>
<dbReference type="InterPro" id="IPR004358">
    <property type="entry name" value="Sig_transdc_His_kin-like_C"/>
</dbReference>
<dbReference type="GO" id="GO:0005524">
    <property type="term" value="F:ATP binding"/>
    <property type="evidence" value="ECO:0007669"/>
    <property type="project" value="UniProtKB-KW"/>
</dbReference>
<evidence type="ECO:0000256" key="10">
    <source>
        <dbReference type="ARBA" id="ARBA00068150"/>
    </source>
</evidence>
<evidence type="ECO:0000256" key="6">
    <source>
        <dbReference type="ARBA" id="ARBA00022777"/>
    </source>
</evidence>
<evidence type="ECO:0000256" key="3">
    <source>
        <dbReference type="ARBA" id="ARBA00022553"/>
    </source>
</evidence>
<dbReference type="EMBL" id="CP020946">
    <property type="protein sequence ID" value="ASD62197.1"/>
    <property type="molecule type" value="Genomic_DNA"/>
</dbReference>
<dbReference type="PROSITE" id="PS50109">
    <property type="entry name" value="HIS_KIN"/>
    <property type="match status" value="1"/>
</dbReference>
<dbReference type="Gene3D" id="3.30.565.10">
    <property type="entry name" value="Histidine kinase-like ATPase, C-terminal domain"/>
    <property type="match status" value="1"/>
</dbReference>
<evidence type="ECO:0000313" key="13">
    <source>
        <dbReference type="EMBL" id="ASD62197.1"/>
    </source>
</evidence>
<dbReference type="Gene3D" id="1.10.287.130">
    <property type="match status" value="1"/>
</dbReference>
<keyword evidence="6" id="KW-0418">Kinase</keyword>
<accession>A0A1Z3N490</accession>
<evidence type="ECO:0000256" key="9">
    <source>
        <dbReference type="ARBA" id="ARBA00064003"/>
    </source>
</evidence>
<keyword evidence="11" id="KW-0472">Membrane</keyword>
<sequence>MNQQRGGRNDPEVQRIFLEQSREIHIRVDRGFSILLLIQWVAAIVMGILLTPTTWLGSFSGAVENAFVGLIFGGLFSLPAVYCVYVFPGEKWTRHVVAVSQMCFSILFIHLSGGRIETHFHVFVSLAALAFYKDVGLLGVASFIVITDHILRGCMLPISLYGVAESNQWRWLEHAAWILIEDIILIIGIERIRGELYEMAYSKYQLVQAREEALQLSSIKSTFLSNMSHEIRTPLNSIIGFADILRDTHLDKDQTDYVGTIQRCSDSLLHIINDVLDISKIENGHLQIDRHKFDVKELHTDIFKIFEAKCQEKNLQLKVDIDPSIPAFAMGDSHRLRQILMNLVGNAVKFTDKGRVCISLQRQPGSGHYVWKVADTGRGIRVENMSKLFRSFSQEDVTISRTYGGSGLGLMICKNLVEMMGGDIKVDSKPGEGTTFHFTLPLEEA</sequence>
<evidence type="ECO:0000256" key="11">
    <source>
        <dbReference type="SAM" id="Phobius"/>
    </source>
</evidence>
<evidence type="ECO:0000256" key="7">
    <source>
        <dbReference type="ARBA" id="ARBA00022840"/>
    </source>
</evidence>
<keyword evidence="3" id="KW-0597">Phosphoprotein</keyword>
<dbReference type="Proteomes" id="UP000197003">
    <property type="component" value="Chromosome"/>
</dbReference>
<dbReference type="RefSeq" id="WP_088563855.1">
    <property type="nucleotide sequence ID" value="NZ_CP020946.1"/>
</dbReference>
<evidence type="ECO:0000256" key="2">
    <source>
        <dbReference type="ARBA" id="ARBA00012438"/>
    </source>
</evidence>
<dbReference type="CDD" id="cd16922">
    <property type="entry name" value="HATPase_EvgS-ArcB-TorS-like"/>
    <property type="match status" value="1"/>
</dbReference>
<feature type="transmembrane region" description="Helical" evidence="11">
    <location>
        <begin position="122"/>
        <end position="146"/>
    </location>
</feature>
<feature type="transmembrane region" description="Helical" evidence="11">
    <location>
        <begin position="32"/>
        <end position="55"/>
    </location>
</feature>
<comment type="catalytic activity">
    <reaction evidence="1">
        <text>ATP + protein L-histidine = ADP + protein N-phospho-L-histidine.</text>
        <dbReference type="EC" id="2.7.13.3"/>
    </reaction>
</comment>
<gene>
    <name evidence="13" type="ORF">B9G79_00770</name>
</gene>
<dbReference type="SMART" id="SM00387">
    <property type="entry name" value="HATPase_c"/>
    <property type="match status" value="1"/>
</dbReference>